<gene>
    <name evidence="4" type="ORF">ACH5RR_003851</name>
</gene>
<dbReference type="EMBL" id="JBJUIK010000002">
    <property type="protein sequence ID" value="KAL3535390.1"/>
    <property type="molecule type" value="Genomic_DNA"/>
</dbReference>
<comment type="caution">
    <text evidence="4">The sequence shown here is derived from an EMBL/GenBank/DDBJ whole genome shotgun (WGS) entry which is preliminary data.</text>
</comment>
<reference evidence="4 5" key="1">
    <citation type="submission" date="2024-11" db="EMBL/GenBank/DDBJ databases">
        <title>A near-complete genome assembly of Cinchona calisaya.</title>
        <authorList>
            <person name="Lian D.C."/>
            <person name="Zhao X.W."/>
            <person name="Wei L."/>
        </authorList>
    </citation>
    <scope>NUCLEOTIDE SEQUENCE [LARGE SCALE GENOMIC DNA]</scope>
    <source>
        <tissue evidence="4">Nenye</tissue>
    </source>
</reference>
<keyword evidence="5" id="KW-1185">Reference proteome</keyword>
<evidence type="ECO:0000256" key="3">
    <source>
        <dbReference type="RuleBase" id="RU003956"/>
    </source>
</evidence>
<dbReference type="SMART" id="SM00947">
    <property type="entry name" value="Pro_CA"/>
    <property type="match status" value="1"/>
</dbReference>
<comment type="function">
    <text evidence="3">Reversible hydration of carbon dioxide.</text>
</comment>
<accession>A0ABD3AVW4</accession>
<keyword evidence="2" id="KW-0479">Metal-binding</keyword>
<comment type="similarity">
    <text evidence="1 3">Belongs to the beta-class carbonic anhydrase family.</text>
</comment>
<dbReference type="PANTHER" id="PTHR11002">
    <property type="entry name" value="CARBONIC ANHYDRASE"/>
    <property type="match status" value="1"/>
</dbReference>
<dbReference type="EC" id="4.2.1.1" evidence="3"/>
<keyword evidence="3" id="KW-0456">Lyase</keyword>
<dbReference type="InterPro" id="IPR036874">
    <property type="entry name" value="Carbonic_anhydrase_sf"/>
</dbReference>
<comment type="cofactor">
    <cofactor evidence="2">
        <name>Zn(2+)</name>
        <dbReference type="ChEBI" id="CHEBI:29105"/>
    </cofactor>
    <text evidence="2">Binds 1 zinc ion per subunit.</text>
</comment>
<protein>
    <recommendedName>
        <fullName evidence="3">Carbonic anhydrase</fullName>
        <ecNumber evidence="3">4.2.1.1</ecNumber>
    </recommendedName>
    <alternativeName>
        <fullName evidence="3">Carbonate dehydratase</fullName>
    </alternativeName>
</protein>
<comment type="catalytic activity">
    <reaction evidence="3">
        <text>hydrogencarbonate + H(+) = CO2 + H2O</text>
        <dbReference type="Rhea" id="RHEA:10748"/>
        <dbReference type="ChEBI" id="CHEBI:15377"/>
        <dbReference type="ChEBI" id="CHEBI:15378"/>
        <dbReference type="ChEBI" id="CHEBI:16526"/>
        <dbReference type="ChEBI" id="CHEBI:17544"/>
        <dbReference type="EC" id="4.2.1.1"/>
    </reaction>
</comment>
<dbReference type="PANTHER" id="PTHR11002:SF78">
    <property type="entry name" value="BETA CARBONIC ANHYDRASE 4"/>
    <property type="match status" value="1"/>
</dbReference>
<name>A0ABD3AVW4_9GENT</name>
<feature type="binding site" evidence="2">
    <location>
        <position position="45"/>
    </location>
    <ligand>
        <name>Zn(2+)</name>
        <dbReference type="ChEBI" id="CHEBI:29105"/>
    </ligand>
</feature>
<sequence length="161" mass="17808">MVRNIANIVPPYETTSKCAGVGAALEFGVLSLRVETILVMGHSCCAGIKRLMLMPDHDFTLSIKDSVEDWIKICLPAKAKVKDKCTGLNFAKQCAELEREALKLSLGNLLTYPFVKKAVANQNLALKGGYYDFVKGSFELWDLQFSLFPSITYTVSTSKFT</sequence>
<dbReference type="AlphaFoldDB" id="A0ABD3AVW4"/>
<dbReference type="Proteomes" id="UP001630127">
    <property type="component" value="Unassembled WGS sequence"/>
</dbReference>
<dbReference type="InterPro" id="IPR001765">
    <property type="entry name" value="Carbonic_anhydrase"/>
</dbReference>
<evidence type="ECO:0000313" key="4">
    <source>
        <dbReference type="EMBL" id="KAL3535390.1"/>
    </source>
</evidence>
<evidence type="ECO:0000313" key="5">
    <source>
        <dbReference type="Proteomes" id="UP001630127"/>
    </source>
</evidence>
<evidence type="ECO:0000256" key="2">
    <source>
        <dbReference type="PIRSR" id="PIRSR601765-1"/>
    </source>
</evidence>
<evidence type="ECO:0000256" key="1">
    <source>
        <dbReference type="ARBA" id="ARBA00006217"/>
    </source>
</evidence>
<keyword evidence="2 3" id="KW-0862">Zinc</keyword>
<dbReference type="GO" id="GO:0008270">
    <property type="term" value="F:zinc ion binding"/>
    <property type="evidence" value="ECO:0007669"/>
    <property type="project" value="UniProtKB-UniRule"/>
</dbReference>
<dbReference type="Pfam" id="PF00484">
    <property type="entry name" value="Pro_CA"/>
    <property type="match status" value="1"/>
</dbReference>
<proteinExistence type="inferred from homology"/>
<feature type="binding site" evidence="2">
    <location>
        <position position="42"/>
    </location>
    <ligand>
        <name>Zn(2+)</name>
        <dbReference type="ChEBI" id="CHEBI:29105"/>
    </ligand>
</feature>
<dbReference type="SUPFAM" id="SSF53056">
    <property type="entry name" value="beta-carbonic anhydrase, cab"/>
    <property type="match status" value="1"/>
</dbReference>
<organism evidence="4 5">
    <name type="scientific">Cinchona calisaya</name>
    <dbReference type="NCBI Taxonomy" id="153742"/>
    <lineage>
        <taxon>Eukaryota</taxon>
        <taxon>Viridiplantae</taxon>
        <taxon>Streptophyta</taxon>
        <taxon>Embryophyta</taxon>
        <taxon>Tracheophyta</taxon>
        <taxon>Spermatophyta</taxon>
        <taxon>Magnoliopsida</taxon>
        <taxon>eudicotyledons</taxon>
        <taxon>Gunneridae</taxon>
        <taxon>Pentapetalae</taxon>
        <taxon>asterids</taxon>
        <taxon>lamiids</taxon>
        <taxon>Gentianales</taxon>
        <taxon>Rubiaceae</taxon>
        <taxon>Cinchonoideae</taxon>
        <taxon>Cinchoneae</taxon>
        <taxon>Cinchona</taxon>
    </lineage>
</organism>
<dbReference type="GO" id="GO:0004089">
    <property type="term" value="F:carbonate dehydratase activity"/>
    <property type="evidence" value="ECO:0007669"/>
    <property type="project" value="UniProtKB-UniRule"/>
</dbReference>
<dbReference type="Gene3D" id="3.40.1050.10">
    <property type="entry name" value="Carbonic anhydrase"/>
    <property type="match status" value="1"/>
</dbReference>